<name>A0A9Q8PE00_PASFU</name>
<reference evidence="2" key="1">
    <citation type="submission" date="2021-12" db="EMBL/GenBank/DDBJ databases">
        <authorList>
            <person name="Zaccaron A."/>
            <person name="Stergiopoulos I."/>
        </authorList>
    </citation>
    <scope>NUCLEOTIDE SEQUENCE</scope>
    <source>
        <strain evidence="2">Race5_Kim</strain>
    </source>
</reference>
<sequence length="196" mass="21215">MVRSAYNRTTLCRYVVTIDSPDHTTLLDFHHFRHTTGMKLTTLTTTLLTLLTTTTTATPTTSKRSGTPLSQSEAARRPTSAGITSVSSGSCTDRTNSRYTSYQGLLSGTVSGAITLKGACNCELVITGGTETGHASGTYSHANGYKLDFRKNAALNGYITGSFERIANRGDGYPQWRAASGNVYCDEGDHWDVLYY</sequence>
<evidence type="ECO:0000313" key="3">
    <source>
        <dbReference type="Proteomes" id="UP000756132"/>
    </source>
</evidence>
<dbReference type="RefSeq" id="XP_047765099.1">
    <property type="nucleotide sequence ID" value="XM_047910567.1"/>
</dbReference>
<organism evidence="2 3">
    <name type="scientific">Passalora fulva</name>
    <name type="common">Tomato leaf mold</name>
    <name type="synonym">Cladosporium fulvum</name>
    <dbReference type="NCBI Taxonomy" id="5499"/>
    <lineage>
        <taxon>Eukaryota</taxon>
        <taxon>Fungi</taxon>
        <taxon>Dikarya</taxon>
        <taxon>Ascomycota</taxon>
        <taxon>Pezizomycotina</taxon>
        <taxon>Dothideomycetes</taxon>
        <taxon>Dothideomycetidae</taxon>
        <taxon>Mycosphaerellales</taxon>
        <taxon>Mycosphaerellaceae</taxon>
        <taxon>Fulvia</taxon>
    </lineage>
</organism>
<protein>
    <submittedName>
        <fullName evidence="2">Uncharacterized protein</fullName>
    </submittedName>
</protein>
<evidence type="ECO:0000313" key="2">
    <source>
        <dbReference type="EMBL" id="UJO20733.1"/>
    </source>
</evidence>
<dbReference type="EMBL" id="CP090170">
    <property type="protein sequence ID" value="UJO20733.1"/>
    <property type="molecule type" value="Genomic_DNA"/>
</dbReference>
<reference evidence="2" key="2">
    <citation type="journal article" date="2022" name="Microb. Genom.">
        <title>A chromosome-scale genome assembly of the tomato pathogen Cladosporium fulvum reveals a compartmentalized genome architecture and the presence of a dispensable chromosome.</title>
        <authorList>
            <person name="Zaccaron A.Z."/>
            <person name="Chen L.H."/>
            <person name="Samaras A."/>
            <person name="Stergiopoulos I."/>
        </authorList>
    </citation>
    <scope>NUCLEOTIDE SEQUENCE</scope>
    <source>
        <strain evidence="2">Race5_Kim</strain>
    </source>
</reference>
<dbReference type="OrthoDB" id="3219649at2759"/>
<gene>
    <name evidence="2" type="ORF">CLAFUR5_11419</name>
</gene>
<feature type="compositionally biased region" description="Polar residues" evidence="1">
    <location>
        <begin position="62"/>
        <end position="73"/>
    </location>
</feature>
<proteinExistence type="predicted"/>
<dbReference type="AlphaFoldDB" id="A0A9Q8PE00"/>
<dbReference type="GeneID" id="71991297"/>
<accession>A0A9Q8PE00</accession>
<keyword evidence="3" id="KW-1185">Reference proteome</keyword>
<dbReference type="Proteomes" id="UP000756132">
    <property type="component" value="Chromosome 8"/>
</dbReference>
<dbReference type="KEGG" id="ffu:CLAFUR5_11419"/>
<evidence type="ECO:0000256" key="1">
    <source>
        <dbReference type="SAM" id="MobiDB-lite"/>
    </source>
</evidence>
<feature type="region of interest" description="Disordered" evidence="1">
    <location>
        <begin position="55"/>
        <end position="89"/>
    </location>
</feature>